<evidence type="ECO:0000313" key="1">
    <source>
        <dbReference type="EMBL" id="TVX84069.1"/>
    </source>
</evidence>
<name>A0A8B5Y4R6_9BACI</name>
<accession>A0A8B5Y4R6</accession>
<dbReference type="EMBL" id="VNKI01000001">
    <property type="protein sequence ID" value="TVX84069.1"/>
    <property type="molecule type" value="Genomic_DNA"/>
</dbReference>
<dbReference type="Proteomes" id="UP000317770">
    <property type="component" value="Unassembled WGS sequence"/>
</dbReference>
<gene>
    <name evidence="1" type="ORF">FQP34_02295</name>
</gene>
<evidence type="ECO:0000313" key="2">
    <source>
        <dbReference type="Proteomes" id="UP000317770"/>
    </source>
</evidence>
<organism evidence="1 2">
    <name type="scientific">Peribacillus simplex</name>
    <dbReference type="NCBI Taxonomy" id="1478"/>
    <lineage>
        <taxon>Bacteria</taxon>
        <taxon>Bacillati</taxon>
        <taxon>Bacillota</taxon>
        <taxon>Bacilli</taxon>
        <taxon>Bacillales</taxon>
        <taxon>Bacillaceae</taxon>
        <taxon>Peribacillus</taxon>
    </lineage>
</organism>
<comment type="caution">
    <text evidence="1">The sequence shown here is derived from an EMBL/GenBank/DDBJ whole genome shotgun (WGS) entry which is preliminary data.</text>
</comment>
<proteinExistence type="predicted"/>
<reference evidence="1 2" key="1">
    <citation type="submission" date="2019-07" db="EMBL/GenBank/DDBJ databases">
        <title>Genome assembly of Bacillus simplex strain GGC-P6A.</title>
        <authorList>
            <person name="Jennings M.E."/>
            <person name="Barton H.A."/>
        </authorList>
    </citation>
    <scope>NUCLEOTIDE SEQUENCE [LARGE SCALE GENOMIC DNA]</scope>
    <source>
        <strain evidence="1 2">GGC-P6A</strain>
    </source>
</reference>
<sequence>MEVVLLEPNRPGNKNVPDFKELNDRIIREASQSPRLVIKTNLDAKNVKDENPYNDRINSEGFADFFEE</sequence>
<dbReference type="AlphaFoldDB" id="A0A8B5Y4R6"/>
<protein>
    <submittedName>
        <fullName evidence="1">Uncharacterized protein</fullName>
    </submittedName>
</protein>